<evidence type="ECO:0000256" key="1">
    <source>
        <dbReference type="ARBA" id="ARBA00006382"/>
    </source>
</evidence>
<dbReference type="AlphaFoldDB" id="A0A8J3YYA0"/>
<gene>
    <name evidence="8" type="ORF">Val02_88760</name>
</gene>
<dbReference type="CDD" id="cd01075">
    <property type="entry name" value="NAD_bind_Leu_Phe_Val_DH"/>
    <property type="match status" value="1"/>
</dbReference>
<feature type="active site" description="Proton donor/acceptor" evidence="4">
    <location>
        <position position="78"/>
    </location>
</feature>
<name>A0A8J3YYA0_9ACTN</name>
<evidence type="ECO:0000256" key="6">
    <source>
        <dbReference type="RuleBase" id="RU004417"/>
    </source>
</evidence>
<dbReference type="EMBL" id="BOPF01000060">
    <property type="protein sequence ID" value="GIJ51990.1"/>
    <property type="molecule type" value="Genomic_DNA"/>
</dbReference>
<reference evidence="8" key="1">
    <citation type="submission" date="2021-01" db="EMBL/GenBank/DDBJ databases">
        <title>Whole genome shotgun sequence of Virgisporangium aliadipatigenens NBRC 105644.</title>
        <authorList>
            <person name="Komaki H."/>
            <person name="Tamura T."/>
        </authorList>
    </citation>
    <scope>NUCLEOTIDE SEQUENCE</scope>
    <source>
        <strain evidence="8">NBRC 105644</strain>
    </source>
</reference>
<keyword evidence="9" id="KW-1185">Reference proteome</keyword>
<evidence type="ECO:0000256" key="3">
    <source>
        <dbReference type="ARBA" id="ARBA00023027"/>
    </source>
</evidence>
<dbReference type="RefSeq" id="WP_203905388.1">
    <property type="nucleotide sequence ID" value="NZ_BOPF01000060.1"/>
</dbReference>
<evidence type="ECO:0000313" key="9">
    <source>
        <dbReference type="Proteomes" id="UP000619260"/>
    </source>
</evidence>
<dbReference type="GO" id="GO:0016639">
    <property type="term" value="F:oxidoreductase activity, acting on the CH-NH2 group of donors, NAD or NADP as acceptor"/>
    <property type="evidence" value="ECO:0007669"/>
    <property type="project" value="InterPro"/>
</dbReference>
<dbReference type="Pfam" id="PF02812">
    <property type="entry name" value="ELFV_dehydrog_N"/>
    <property type="match status" value="1"/>
</dbReference>
<keyword evidence="5" id="KW-0547">Nucleotide-binding</keyword>
<dbReference type="InterPro" id="IPR006097">
    <property type="entry name" value="Glu/Leu/Phe/Val/Trp_DH_dimer"/>
</dbReference>
<dbReference type="PIRSF" id="PIRSF000188">
    <property type="entry name" value="Phe_leu_dh"/>
    <property type="match status" value="1"/>
</dbReference>
<feature type="domain" description="Glutamate/phenylalanine/leucine/valine/L-tryptophan dehydrogenase C-terminal" evidence="7">
    <location>
        <begin position="142"/>
        <end position="351"/>
    </location>
</feature>
<dbReference type="InterPro" id="IPR046346">
    <property type="entry name" value="Aminoacid_DH-like_N_sf"/>
</dbReference>
<dbReference type="FunFam" id="3.40.50.10860:FF:000010">
    <property type="entry name" value="Leucine dehydrogenase"/>
    <property type="match status" value="1"/>
</dbReference>
<organism evidence="8 9">
    <name type="scientific">Virgisporangium aliadipatigenens</name>
    <dbReference type="NCBI Taxonomy" id="741659"/>
    <lineage>
        <taxon>Bacteria</taxon>
        <taxon>Bacillati</taxon>
        <taxon>Actinomycetota</taxon>
        <taxon>Actinomycetes</taxon>
        <taxon>Micromonosporales</taxon>
        <taxon>Micromonosporaceae</taxon>
        <taxon>Virgisporangium</taxon>
    </lineage>
</organism>
<dbReference type="GO" id="GO:0006520">
    <property type="term" value="P:amino acid metabolic process"/>
    <property type="evidence" value="ECO:0007669"/>
    <property type="project" value="InterPro"/>
</dbReference>
<comment type="caution">
    <text evidence="8">The sequence shown here is derived from an EMBL/GenBank/DDBJ whole genome shotgun (WGS) entry which is preliminary data.</text>
</comment>
<sequence>MSVFTADTGHEQVVFCQDKSTGLRAIVAIYSTALGPALGGTRFYPYASEAEAVHDALELSRGMAYKNALAGLDHGGGKAVIWGDPTRDKSEALLRAYGRFVESLGGRYYTACDVGTYVQDMDVVARECRFVTGRSEADGGAGDSSVLTAYGVFQGMRAAAEHRWGTPTLAGRTVGIAGLGKVGKHLTKHLLDDGAQVVATDVSESALEWARTTFPQVSLVADADALIRSDIDVYAPCALGGALDDDTVPALRATIVAGAANNQLAHPGIEKLLDERGVLYTPDYVVNSGGVIQVADEIHGFNFERARQRASRIFDTTRQILQLAADEGVPPAVAADRLAERRMTEVGRLRSILLPR</sequence>
<evidence type="ECO:0000256" key="5">
    <source>
        <dbReference type="PIRSR" id="PIRSR000188-2"/>
    </source>
</evidence>
<dbReference type="PANTHER" id="PTHR42722:SF1">
    <property type="entry name" value="VALINE DEHYDROGENASE"/>
    <property type="match status" value="1"/>
</dbReference>
<dbReference type="SUPFAM" id="SSF51735">
    <property type="entry name" value="NAD(P)-binding Rossmann-fold domains"/>
    <property type="match status" value="1"/>
</dbReference>
<dbReference type="GO" id="GO:0000166">
    <property type="term" value="F:nucleotide binding"/>
    <property type="evidence" value="ECO:0007669"/>
    <property type="project" value="UniProtKB-KW"/>
</dbReference>
<keyword evidence="3 5" id="KW-0520">NAD</keyword>
<dbReference type="Proteomes" id="UP000619260">
    <property type="component" value="Unassembled WGS sequence"/>
</dbReference>
<dbReference type="InterPro" id="IPR016211">
    <property type="entry name" value="Glu/Phe/Leu/Val/Trp_DH_bac/arc"/>
</dbReference>
<dbReference type="PROSITE" id="PS00074">
    <property type="entry name" value="GLFV_DEHYDROGENASE"/>
    <property type="match status" value="1"/>
</dbReference>
<dbReference type="InterPro" id="IPR033524">
    <property type="entry name" value="Glu/Leu/Phe/Val_DH_AS"/>
</dbReference>
<dbReference type="InterPro" id="IPR006095">
    <property type="entry name" value="Glu/Leu/Phe/Val/Trp_DH"/>
</dbReference>
<dbReference type="SUPFAM" id="SSF53223">
    <property type="entry name" value="Aminoacid dehydrogenase-like, N-terminal domain"/>
    <property type="match status" value="1"/>
</dbReference>
<proteinExistence type="inferred from homology"/>
<dbReference type="Gene3D" id="3.40.50.720">
    <property type="entry name" value="NAD(P)-binding Rossmann-like Domain"/>
    <property type="match status" value="1"/>
</dbReference>
<evidence type="ECO:0000313" key="8">
    <source>
        <dbReference type="EMBL" id="GIJ51990.1"/>
    </source>
</evidence>
<dbReference type="Gene3D" id="3.40.50.10860">
    <property type="entry name" value="Leucine Dehydrogenase, chain A, domain 1"/>
    <property type="match status" value="1"/>
</dbReference>
<evidence type="ECO:0000256" key="2">
    <source>
        <dbReference type="ARBA" id="ARBA00023002"/>
    </source>
</evidence>
<evidence type="ECO:0000256" key="4">
    <source>
        <dbReference type="PIRSR" id="PIRSR000188-1"/>
    </source>
</evidence>
<evidence type="ECO:0000259" key="7">
    <source>
        <dbReference type="SMART" id="SM00839"/>
    </source>
</evidence>
<dbReference type="PRINTS" id="PR00082">
    <property type="entry name" value="GLFDHDRGNASE"/>
</dbReference>
<dbReference type="Pfam" id="PF00208">
    <property type="entry name" value="ELFV_dehydrog"/>
    <property type="match status" value="2"/>
</dbReference>
<dbReference type="InterPro" id="IPR006096">
    <property type="entry name" value="Glu/Leu/Phe/Val/Trp_DH_C"/>
</dbReference>
<keyword evidence="2 6" id="KW-0560">Oxidoreductase</keyword>
<feature type="binding site" evidence="5">
    <location>
        <begin position="178"/>
        <end position="183"/>
    </location>
    <ligand>
        <name>NAD(+)</name>
        <dbReference type="ChEBI" id="CHEBI:57540"/>
    </ligand>
</feature>
<dbReference type="SMART" id="SM00839">
    <property type="entry name" value="ELFV_dehydrog"/>
    <property type="match status" value="1"/>
</dbReference>
<protein>
    <submittedName>
        <fullName evidence="8">Valine dehydrogenase</fullName>
    </submittedName>
</protein>
<dbReference type="InterPro" id="IPR036291">
    <property type="entry name" value="NAD(P)-bd_dom_sf"/>
</dbReference>
<accession>A0A8J3YYA0</accession>
<comment type="similarity">
    <text evidence="1 6">Belongs to the Glu/Leu/Phe/Val dehydrogenases family.</text>
</comment>
<dbReference type="PANTHER" id="PTHR42722">
    <property type="entry name" value="LEUCINE DEHYDROGENASE"/>
    <property type="match status" value="1"/>
</dbReference>